<organism evidence="1 2">
    <name type="scientific">Clostridium senegalense</name>
    <dbReference type="NCBI Taxonomy" id="1465809"/>
    <lineage>
        <taxon>Bacteria</taxon>
        <taxon>Bacillati</taxon>
        <taxon>Bacillota</taxon>
        <taxon>Clostridia</taxon>
        <taxon>Eubacteriales</taxon>
        <taxon>Clostridiaceae</taxon>
        <taxon>Clostridium</taxon>
    </lineage>
</organism>
<sequence length="45" mass="5031">MRTLYSQKNKNKATTNDGCAGYCLFWCMGYCKGYCAGNCKGYNKA</sequence>
<accession>A0A6M0H5M0</accession>
<proteinExistence type="predicted"/>
<gene>
    <name evidence="1" type="ORF">G3M99_13355</name>
</gene>
<dbReference type="EMBL" id="JAAGPU010000026">
    <property type="protein sequence ID" value="NEU05817.1"/>
    <property type="molecule type" value="Genomic_DNA"/>
</dbReference>
<evidence type="ECO:0000313" key="1">
    <source>
        <dbReference type="EMBL" id="NEU05817.1"/>
    </source>
</evidence>
<dbReference type="Proteomes" id="UP000481872">
    <property type="component" value="Unassembled WGS sequence"/>
</dbReference>
<keyword evidence="2" id="KW-1185">Reference proteome</keyword>
<comment type="caution">
    <text evidence="1">The sequence shown here is derived from an EMBL/GenBank/DDBJ whole genome shotgun (WGS) entry which is preliminary data.</text>
</comment>
<name>A0A6M0H5M0_9CLOT</name>
<protein>
    <submittedName>
        <fullName evidence="1">Uncharacterized protein</fullName>
    </submittedName>
</protein>
<evidence type="ECO:0000313" key="2">
    <source>
        <dbReference type="Proteomes" id="UP000481872"/>
    </source>
</evidence>
<reference evidence="1 2" key="1">
    <citation type="submission" date="2020-02" db="EMBL/GenBank/DDBJ databases">
        <title>Genome assembly of a novel Clostridium senegalense strain.</title>
        <authorList>
            <person name="Gupta T.B."/>
            <person name="Jauregui R."/>
            <person name="Maclean P."/>
            <person name="Nawarathana A."/>
            <person name="Brightwell G."/>
        </authorList>
    </citation>
    <scope>NUCLEOTIDE SEQUENCE [LARGE SCALE GENOMIC DNA]</scope>
    <source>
        <strain evidence="1 2">AGRFS4</strain>
    </source>
</reference>
<dbReference type="RefSeq" id="WP_157450912.1">
    <property type="nucleotide sequence ID" value="NZ_JAAGPU010000026.1"/>
</dbReference>
<dbReference type="AlphaFoldDB" id="A0A6M0H5M0"/>